<dbReference type="AlphaFoldDB" id="A0A4Q7V6P8"/>
<evidence type="ECO:0000256" key="7">
    <source>
        <dbReference type="HAMAP-Rule" id="MF_01325"/>
    </source>
</evidence>
<dbReference type="PANTHER" id="PTHR11229">
    <property type="entry name" value="50S RIBOSOMAL PROTEIN L3"/>
    <property type="match status" value="1"/>
</dbReference>
<keyword evidence="3 7" id="KW-0694">RNA-binding</keyword>
<dbReference type="SUPFAM" id="SSF50447">
    <property type="entry name" value="Translation proteins"/>
    <property type="match status" value="1"/>
</dbReference>
<dbReference type="InterPro" id="IPR019927">
    <property type="entry name" value="Ribosomal_uL3_bac/org-type"/>
</dbReference>
<evidence type="ECO:0000256" key="9">
    <source>
        <dbReference type="RuleBase" id="RU003906"/>
    </source>
</evidence>
<evidence type="ECO:0000313" key="11">
    <source>
        <dbReference type="EMBL" id="RZT88389.1"/>
    </source>
</evidence>
<dbReference type="InterPro" id="IPR000597">
    <property type="entry name" value="Ribosomal_uL3"/>
</dbReference>
<feature type="region of interest" description="Disordered" evidence="10">
    <location>
        <begin position="145"/>
        <end position="166"/>
    </location>
</feature>
<keyword evidence="5 7" id="KW-0687">Ribonucleoprotein</keyword>
<evidence type="ECO:0000256" key="6">
    <source>
        <dbReference type="ARBA" id="ARBA00035243"/>
    </source>
</evidence>
<dbReference type="FunFam" id="3.30.160.810:FF:000001">
    <property type="entry name" value="50S ribosomal protein L3"/>
    <property type="match status" value="1"/>
</dbReference>
<evidence type="ECO:0000256" key="2">
    <source>
        <dbReference type="ARBA" id="ARBA00022730"/>
    </source>
</evidence>
<dbReference type="Proteomes" id="UP000291591">
    <property type="component" value="Unassembled WGS sequence"/>
</dbReference>
<dbReference type="GO" id="GO:0006412">
    <property type="term" value="P:translation"/>
    <property type="evidence" value="ECO:0007669"/>
    <property type="project" value="UniProtKB-UniRule"/>
</dbReference>
<evidence type="ECO:0000313" key="12">
    <source>
        <dbReference type="Proteomes" id="UP000291591"/>
    </source>
</evidence>
<keyword evidence="4 7" id="KW-0689">Ribosomal protein</keyword>
<keyword evidence="12" id="KW-1185">Reference proteome</keyword>
<comment type="subunit">
    <text evidence="7 9">Part of the 50S ribosomal subunit. Forms a cluster with proteins L14 and L19.</text>
</comment>
<reference evidence="11 12" key="1">
    <citation type="submission" date="2019-02" db="EMBL/GenBank/DDBJ databases">
        <title>Sequencing the genomes of 1000 actinobacteria strains.</title>
        <authorList>
            <person name="Klenk H.-P."/>
        </authorList>
    </citation>
    <scope>NUCLEOTIDE SEQUENCE [LARGE SCALE GENOMIC DNA]</scope>
    <source>
        <strain evidence="11 12">DSM 45779</strain>
    </source>
</reference>
<comment type="caution">
    <text evidence="11">The sequence shown here is derived from an EMBL/GenBank/DDBJ whole genome shotgun (WGS) entry which is preliminary data.</text>
</comment>
<dbReference type="GO" id="GO:0019843">
    <property type="term" value="F:rRNA binding"/>
    <property type="evidence" value="ECO:0007669"/>
    <property type="project" value="UniProtKB-UniRule"/>
</dbReference>
<accession>A0A4Q7V6P8</accession>
<evidence type="ECO:0000256" key="5">
    <source>
        <dbReference type="ARBA" id="ARBA00023274"/>
    </source>
</evidence>
<name>A0A4Q7V6P8_PSEST</name>
<organism evidence="11 12">
    <name type="scientific">Pseudonocardia sediminis</name>
    <dbReference type="NCBI Taxonomy" id="1397368"/>
    <lineage>
        <taxon>Bacteria</taxon>
        <taxon>Bacillati</taxon>
        <taxon>Actinomycetota</taxon>
        <taxon>Actinomycetes</taxon>
        <taxon>Pseudonocardiales</taxon>
        <taxon>Pseudonocardiaceae</taxon>
        <taxon>Pseudonocardia</taxon>
    </lineage>
</organism>
<evidence type="ECO:0000256" key="3">
    <source>
        <dbReference type="ARBA" id="ARBA00022884"/>
    </source>
</evidence>
<dbReference type="Gene3D" id="3.30.160.810">
    <property type="match status" value="1"/>
</dbReference>
<evidence type="ECO:0000256" key="8">
    <source>
        <dbReference type="RuleBase" id="RU003905"/>
    </source>
</evidence>
<dbReference type="RefSeq" id="WP_130292397.1">
    <property type="nucleotide sequence ID" value="NZ_SHKL01000001.1"/>
</dbReference>
<dbReference type="HAMAP" id="MF_01325_B">
    <property type="entry name" value="Ribosomal_uL3_B"/>
    <property type="match status" value="1"/>
</dbReference>
<dbReference type="PROSITE" id="PS00474">
    <property type="entry name" value="RIBOSOMAL_L3"/>
    <property type="match status" value="1"/>
</dbReference>
<dbReference type="InterPro" id="IPR009000">
    <property type="entry name" value="Transl_B-barrel_sf"/>
</dbReference>
<dbReference type="InterPro" id="IPR019926">
    <property type="entry name" value="Ribosomal_uL3_CS"/>
</dbReference>
<dbReference type="NCBIfam" id="TIGR03625">
    <property type="entry name" value="L3_bact"/>
    <property type="match status" value="1"/>
</dbReference>
<dbReference type="GO" id="GO:0003735">
    <property type="term" value="F:structural constituent of ribosome"/>
    <property type="evidence" value="ECO:0007669"/>
    <property type="project" value="UniProtKB-UniRule"/>
</dbReference>
<dbReference type="Pfam" id="PF00297">
    <property type="entry name" value="Ribosomal_L3"/>
    <property type="match status" value="1"/>
</dbReference>
<proteinExistence type="inferred from homology"/>
<protein>
    <recommendedName>
        <fullName evidence="6 7">Large ribosomal subunit protein uL3</fullName>
    </recommendedName>
</protein>
<comment type="function">
    <text evidence="7 9">One of the primary rRNA binding proteins, it binds directly near the 3'-end of the 23S rRNA, where it nucleates assembly of the 50S subunit.</text>
</comment>
<evidence type="ECO:0000256" key="1">
    <source>
        <dbReference type="ARBA" id="ARBA00006540"/>
    </source>
</evidence>
<dbReference type="FunFam" id="2.40.30.10:FF:000004">
    <property type="entry name" value="50S ribosomal protein L3"/>
    <property type="match status" value="1"/>
</dbReference>
<sequence length="225" mass="23742">MTTKTQKTHQVKNITGLLGTKLGMTQVFDENNRIVPVTVIQAGPNVVTQVRSPETDGYSAIQVAYGAVDPRKVNKPETGHFAKAGVTPRRYTLEFRTSDAADYAIGQEITAEAFSEGSEVDVVGTTKGKGMAGAMKRHGFHGLGASHGVQRKHRSPGSIGGCATPGRVFKGQKMAGRMGSNRQTTQGLKVHRVDAERGLLLVKGAVPGPRGGLVVVKTPAKGDGK</sequence>
<dbReference type="EMBL" id="SHKL01000001">
    <property type="protein sequence ID" value="RZT88389.1"/>
    <property type="molecule type" value="Genomic_DNA"/>
</dbReference>
<evidence type="ECO:0000256" key="4">
    <source>
        <dbReference type="ARBA" id="ARBA00022980"/>
    </source>
</evidence>
<evidence type="ECO:0000256" key="10">
    <source>
        <dbReference type="SAM" id="MobiDB-lite"/>
    </source>
</evidence>
<dbReference type="GO" id="GO:0022625">
    <property type="term" value="C:cytosolic large ribosomal subunit"/>
    <property type="evidence" value="ECO:0007669"/>
    <property type="project" value="TreeGrafter"/>
</dbReference>
<dbReference type="Gene3D" id="2.40.30.10">
    <property type="entry name" value="Translation factors"/>
    <property type="match status" value="1"/>
</dbReference>
<dbReference type="PANTHER" id="PTHR11229:SF16">
    <property type="entry name" value="LARGE RIBOSOMAL SUBUNIT PROTEIN UL3C"/>
    <property type="match status" value="1"/>
</dbReference>
<comment type="similarity">
    <text evidence="1 7 8">Belongs to the universal ribosomal protein uL3 family.</text>
</comment>
<dbReference type="OrthoDB" id="9806135at2"/>
<gene>
    <name evidence="7" type="primary">rplC</name>
    <name evidence="11" type="ORF">EV383_5328</name>
</gene>
<keyword evidence="2 7" id="KW-0699">rRNA-binding</keyword>